<proteinExistence type="predicted"/>
<comment type="caution">
    <text evidence="1">The sequence shown here is derived from an EMBL/GenBank/DDBJ whole genome shotgun (WGS) entry which is preliminary data.</text>
</comment>
<evidence type="ECO:0000313" key="2">
    <source>
        <dbReference type="Proteomes" id="UP000030108"/>
    </source>
</evidence>
<evidence type="ECO:0000313" key="1">
    <source>
        <dbReference type="EMBL" id="EUC59365.1"/>
    </source>
</evidence>
<dbReference type="EMBL" id="JATN01000321">
    <property type="protein sequence ID" value="EUC59365.1"/>
    <property type="molecule type" value="Genomic_DNA"/>
</dbReference>
<dbReference type="Proteomes" id="UP000030108">
    <property type="component" value="Unassembled WGS sequence"/>
</dbReference>
<reference evidence="2" key="1">
    <citation type="journal article" date="2014" name="Genome Announc.">
        <title>Draft genome sequence of the plant-pathogenic soil fungus Rhizoctonia solani anastomosis group 3 strain Rhs1AP.</title>
        <authorList>
            <person name="Cubeta M.A."/>
            <person name="Thomas E."/>
            <person name="Dean R.A."/>
            <person name="Jabaji S."/>
            <person name="Neate S.M."/>
            <person name="Tavantzis S."/>
            <person name="Toda T."/>
            <person name="Vilgalys R."/>
            <person name="Bharathan N."/>
            <person name="Fedorova-Abrams N."/>
            <person name="Pakala S.B."/>
            <person name="Pakala S.M."/>
            <person name="Zafar N."/>
            <person name="Joardar V."/>
            <person name="Losada L."/>
            <person name="Nierman W.C."/>
        </authorList>
    </citation>
    <scope>NUCLEOTIDE SEQUENCE [LARGE SCALE GENOMIC DNA]</scope>
    <source>
        <strain evidence="2">AG-3</strain>
    </source>
</reference>
<name>A0A0A1UKI3_9AGAM</name>
<dbReference type="OrthoDB" id="3248986at2759"/>
<feature type="non-terminal residue" evidence="1">
    <location>
        <position position="310"/>
    </location>
</feature>
<dbReference type="AlphaFoldDB" id="A0A0A1UKI3"/>
<sequence length="310" mass="35210">MMHLEESMLKYGSLYNSHVWGMERANGVLSGMNHNGRGSGMLEGTLMRGWWEIANLQNLIKMFSDLPNRTPDDNEVLEGLLSALRGGPEHALQRGTLAAYIAQAKTAYTQLYGIHEPVRMSKQSRVIDLRKEEHAGLYRIFLDFCRLKWPHAGIFGDGMVPSELYLPPNGLIRNFSYVECDGIRYGSFHHTSGRGYSYGYIGPDHHAARIEWILSVDFPGYPELRTVCVVIRRFQLPEVEPEFPWSHWSVNLGTASWVFDELEDLEATGVDMLSGAFALFQVPMSQADYWVTVSLDTLSPTRDDLDDDDW</sequence>
<protein>
    <submittedName>
        <fullName evidence="1">Uncharacterized protein</fullName>
    </submittedName>
</protein>
<gene>
    <name evidence="1" type="ORF">RSOL_311400</name>
</gene>
<accession>A0A0A1UKI3</accession>
<organism evidence="1 2">
    <name type="scientific">Rhizoctonia solani AG-3 Rhs1AP</name>
    <dbReference type="NCBI Taxonomy" id="1086054"/>
    <lineage>
        <taxon>Eukaryota</taxon>
        <taxon>Fungi</taxon>
        <taxon>Dikarya</taxon>
        <taxon>Basidiomycota</taxon>
        <taxon>Agaricomycotina</taxon>
        <taxon>Agaricomycetes</taxon>
        <taxon>Cantharellales</taxon>
        <taxon>Ceratobasidiaceae</taxon>
        <taxon>Rhizoctonia</taxon>
    </lineage>
</organism>